<dbReference type="AlphaFoldDB" id="A0A494XKZ1"/>
<reference evidence="1 2" key="1">
    <citation type="submission" date="2018-10" db="EMBL/GenBank/DDBJ databases">
        <title>Cohnella sp. M2MS4P-1, whole genome shotgun sequence.</title>
        <authorList>
            <person name="Tuo L."/>
        </authorList>
    </citation>
    <scope>NUCLEOTIDE SEQUENCE [LARGE SCALE GENOMIC DNA]</scope>
    <source>
        <strain evidence="1 2">M2MS4P-1</strain>
    </source>
</reference>
<dbReference type="Proteomes" id="UP000282076">
    <property type="component" value="Unassembled WGS sequence"/>
</dbReference>
<sequence>MEQEKTLLDELTKEREGYVMRNPENGIEIKCTEEYVKVWEKRGFMIVGRGMFRLIEEEKDAERV</sequence>
<dbReference type="RefSeq" id="WP_120978083.1">
    <property type="nucleotide sequence ID" value="NZ_RBZM01000007.1"/>
</dbReference>
<organism evidence="1 2">
    <name type="scientific">Cohnella endophytica</name>
    <dbReference type="NCBI Taxonomy" id="2419778"/>
    <lineage>
        <taxon>Bacteria</taxon>
        <taxon>Bacillati</taxon>
        <taxon>Bacillota</taxon>
        <taxon>Bacilli</taxon>
        <taxon>Bacillales</taxon>
        <taxon>Paenibacillaceae</taxon>
        <taxon>Cohnella</taxon>
    </lineage>
</organism>
<keyword evidence="2" id="KW-1185">Reference proteome</keyword>
<dbReference type="EMBL" id="RBZM01000007">
    <property type="protein sequence ID" value="RKP51385.1"/>
    <property type="molecule type" value="Genomic_DNA"/>
</dbReference>
<comment type="caution">
    <text evidence="1">The sequence shown here is derived from an EMBL/GenBank/DDBJ whole genome shotgun (WGS) entry which is preliminary data.</text>
</comment>
<name>A0A494XKZ1_9BACL</name>
<dbReference type="OrthoDB" id="9996515at2"/>
<protein>
    <submittedName>
        <fullName evidence="1">Uncharacterized protein</fullName>
    </submittedName>
</protein>
<evidence type="ECO:0000313" key="1">
    <source>
        <dbReference type="EMBL" id="RKP51385.1"/>
    </source>
</evidence>
<accession>A0A494XKZ1</accession>
<gene>
    <name evidence="1" type="ORF">D7Z26_16440</name>
</gene>
<evidence type="ECO:0000313" key="2">
    <source>
        <dbReference type="Proteomes" id="UP000282076"/>
    </source>
</evidence>
<proteinExistence type="predicted"/>